<keyword evidence="2" id="KW-1185">Reference proteome</keyword>
<evidence type="ECO:0000313" key="2">
    <source>
        <dbReference type="Proteomes" id="UP000661607"/>
    </source>
</evidence>
<protein>
    <submittedName>
        <fullName evidence="1">Uncharacterized protein</fullName>
    </submittedName>
</protein>
<accession>A0ABR9KV45</accession>
<reference evidence="1 2" key="1">
    <citation type="submission" date="2020-10" db="EMBL/GenBank/DDBJ databases">
        <title>Sequencing the genomes of 1000 actinobacteria strains.</title>
        <authorList>
            <person name="Klenk H.-P."/>
        </authorList>
    </citation>
    <scope>NUCLEOTIDE SEQUENCE [LARGE SCALE GENOMIC DNA]</scope>
    <source>
        <strain evidence="1 2">DSM 43748</strain>
    </source>
</reference>
<organism evidence="1 2">
    <name type="scientific">Nonomuraea africana</name>
    <dbReference type="NCBI Taxonomy" id="46171"/>
    <lineage>
        <taxon>Bacteria</taxon>
        <taxon>Bacillati</taxon>
        <taxon>Actinomycetota</taxon>
        <taxon>Actinomycetes</taxon>
        <taxon>Streptosporangiales</taxon>
        <taxon>Streptosporangiaceae</taxon>
        <taxon>Nonomuraea</taxon>
    </lineage>
</organism>
<evidence type="ECO:0000313" key="1">
    <source>
        <dbReference type="EMBL" id="MBE1565899.1"/>
    </source>
</evidence>
<dbReference type="EMBL" id="JADBEF010000001">
    <property type="protein sequence ID" value="MBE1565899.1"/>
    <property type="molecule type" value="Genomic_DNA"/>
</dbReference>
<gene>
    <name evidence="1" type="ORF">H4W81_008678</name>
</gene>
<dbReference type="Proteomes" id="UP000661607">
    <property type="component" value="Unassembled WGS sequence"/>
</dbReference>
<proteinExistence type="predicted"/>
<name>A0ABR9KV45_9ACTN</name>
<comment type="caution">
    <text evidence="1">The sequence shown here is derived from an EMBL/GenBank/DDBJ whole genome shotgun (WGS) entry which is preliminary data.</text>
</comment>
<sequence>MKCLRLSVRVCRPDERDQRWPAKRAEAAPLVQHERGGQVTVLSVVSMVKA</sequence>